<dbReference type="EMBL" id="JWIC01000006">
    <property type="protein sequence ID" value="KID56666.1"/>
    <property type="molecule type" value="Genomic_DNA"/>
</dbReference>
<dbReference type="InterPro" id="IPR036942">
    <property type="entry name" value="Beta-barrel_TonB_sf"/>
</dbReference>
<evidence type="ECO:0000259" key="12">
    <source>
        <dbReference type="Pfam" id="PF07715"/>
    </source>
</evidence>
<dbReference type="PANTHER" id="PTHR40980">
    <property type="entry name" value="PLUG DOMAIN-CONTAINING PROTEIN"/>
    <property type="match status" value="1"/>
</dbReference>
<dbReference type="RefSeq" id="WP_039609734.1">
    <property type="nucleotide sequence ID" value="NZ_JWIC01000006.1"/>
</dbReference>
<evidence type="ECO:0000256" key="3">
    <source>
        <dbReference type="ARBA" id="ARBA00022452"/>
    </source>
</evidence>
<organism evidence="13 14">
    <name type="scientific">Pseudoalteromonas luteoviolacea</name>
    <dbReference type="NCBI Taxonomy" id="43657"/>
    <lineage>
        <taxon>Bacteria</taxon>
        <taxon>Pseudomonadati</taxon>
        <taxon>Pseudomonadota</taxon>
        <taxon>Gammaproteobacteria</taxon>
        <taxon>Alteromonadales</taxon>
        <taxon>Pseudoalteromonadaceae</taxon>
        <taxon>Pseudoalteromonas</taxon>
    </lineage>
</organism>
<evidence type="ECO:0000256" key="10">
    <source>
        <dbReference type="SAM" id="SignalP"/>
    </source>
</evidence>
<dbReference type="Proteomes" id="UP000031327">
    <property type="component" value="Unassembled WGS sequence"/>
</dbReference>
<dbReference type="InterPro" id="IPR012910">
    <property type="entry name" value="Plug_dom"/>
</dbReference>
<dbReference type="InterPro" id="IPR010104">
    <property type="entry name" value="TonB_rcpt_bac"/>
</dbReference>
<evidence type="ECO:0000259" key="11">
    <source>
        <dbReference type="Pfam" id="PF00593"/>
    </source>
</evidence>
<dbReference type="SUPFAM" id="SSF49464">
    <property type="entry name" value="Carboxypeptidase regulatory domain-like"/>
    <property type="match status" value="1"/>
</dbReference>
<dbReference type="InterPro" id="IPR039426">
    <property type="entry name" value="TonB-dep_rcpt-like"/>
</dbReference>
<comment type="similarity">
    <text evidence="8 9">Belongs to the TonB-dependent receptor family.</text>
</comment>
<dbReference type="InterPro" id="IPR037066">
    <property type="entry name" value="Plug_dom_sf"/>
</dbReference>
<comment type="subcellular location">
    <subcellularLocation>
        <location evidence="1 8">Cell outer membrane</location>
        <topology evidence="1 8">Multi-pass membrane protein</topology>
    </subcellularLocation>
</comment>
<dbReference type="Gene3D" id="2.170.130.10">
    <property type="entry name" value="TonB-dependent receptor, plug domain"/>
    <property type="match status" value="1"/>
</dbReference>
<dbReference type="Gene3D" id="2.60.40.1120">
    <property type="entry name" value="Carboxypeptidase-like, regulatory domain"/>
    <property type="match status" value="1"/>
</dbReference>
<evidence type="ECO:0000256" key="4">
    <source>
        <dbReference type="ARBA" id="ARBA00022692"/>
    </source>
</evidence>
<evidence type="ECO:0000313" key="14">
    <source>
        <dbReference type="Proteomes" id="UP000031327"/>
    </source>
</evidence>
<dbReference type="InterPro" id="IPR000531">
    <property type="entry name" value="Beta-barrel_TonB"/>
</dbReference>
<dbReference type="Gene3D" id="2.40.170.20">
    <property type="entry name" value="TonB-dependent receptor, beta-barrel domain"/>
    <property type="match status" value="1"/>
</dbReference>
<evidence type="ECO:0000313" key="13">
    <source>
        <dbReference type="EMBL" id="KID56666.1"/>
    </source>
</evidence>
<dbReference type="InterPro" id="IPR008969">
    <property type="entry name" value="CarboxyPept-like_regulatory"/>
</dbReference>
<dbReference type="GO" id="GO:0009279">
    <property type="term" value="C:cell outer membrane"/>
    <property type="evidence" value="ECO:0007669"/>
    <property type="project" value="UniProtKB-SubCell"/>
</dbReference>
<dbReference type="NCBIfam" id="TIGR01782">
    <property type="entry name" value="TonB-Xanth-Caul"/>
    <property type="match status" value="1"/>
</dbReference>
<reference evidence="13 14" key="1">
    <citation type="submission" date="2014-12" db="EMBL/GenBank/DDBJ databases">
        <title>Draft Genome Sequence of Pseudoalteromonas luteoviolacea HI1.</title>
        <authorList>
            <person name="Asahina A.Y."/>
            <person name="Hadfield M.G."/>
        </authorList>
    </citation>
    <scope>NUCLEOTIDE SEQUENCE [LARGE SCALE GENOMIC DNA]</scope>
    <source>
        <strain evidence="13 14">HI1</strain>
    </source>
</reference>
<evidence type="ECO:0000256" key="5">
    <source>
        <dbReference type="ARBA" id="ARBA00023077"/>
    </source>
</evidence>
<dbReference type="PANTHER" id="PTHR40980:SF4">
    <property type="entry name" value="TONB-DEPENDENT RECEPTOR-LIKE BETA-BARREL DOMAIN-CONTAINING PROTEIN"/>
    <property type="match status" value="1"/>
</dbReference>
<dbReference type="OrthoDB" id="8727862at2"/>
<keyword evidence="13" id="KW-0675">Receptor</keyword>
<evidence type="ECO:0000256" key="8">
    <source>
        <dbReference type="PROSITE-ProRule" id="PRU01360"/>
    </source>
</evidence>
<feature type="signal peptide" evidence="10">
    <location>
        <begin position="1"/>
        <end position="29"/>
    </location>
</feature>
<proteinExistence type="inferred from homology"/>
<evidence type="ECO:0000256" key="6">
    <source>
        <dbReference type="ARBA" id="ARBA00023136"/>
    </source>
</evidence>
<evidence type="ECO:0000256" key="9">
    <source>
        <dbReference type="RuleBase" id="RU003357"/>
    </source>
</evidence>
<keyword evidence="2 8" id="KW-0813">Transport</keyword>
<feature type="domain" description="TonB-dependent receptor-like beta-barrel" evidence="11">
    <location>
        <begin position="495"/>
        <end position="895"/>
    </location>
</feature>
<dbReference type="Pfam" id="PF00593">
    <property type="entry name" value="TonB_dep_Rec_b-barrel"/>
    <property type="match status" value="1"/>
</dbReference>
<evidence type="ECO:0000256" key="7">
    <source>
        <dbReference type="ARBA" id="ARBA00023237"/>
    </source>
</evidence>
<keyword evidence="6 8" id="KW-0472">Membrane</keyword>
<dbReference type="SUPFAM" id="SSF56935">
    <property type="entry name" value="Porins"/>
    <property type="match status" value="1"/>
</dbReference>
<dbReference type="AlphaFoldDB" id="A0A0C1Q7J2"/>
<comment type="caution">
    <text evidence="13">The sequence shown here is derived from an EMBL/GenBank/DDBJ whole genome shotgun (WGS) entry which is preliminary data.</text>
</comment>
<feature type="domain" description="TonB-dependent receptor plug" evidence="12">
    <location>
        <begin position="133"/>
        <end position="237"/>
    </location>
</feature>
<dbReference type="PROSITE" id="PS52016">
    <property type="entry name" value="TONB_DEPENDENT_REC_3"/>
    <property type="match status" value="1"/>
</dbReference>
<sequence length="929" mass="103029">MKQSRPLPFSKPYQAIALILGVCATGAHANTLQGQVGDIQNKAFFEGAHVKIVELNKHISTSRDGRFVFTKLPAGEYTLEITYMGAQPSVQTITINDEQLTQVAVKLKPVQEGLDNIIVVGQRAGQAGAFNRQKNADGIMSVVSADSIGQLPDQNAAEALQRLPGMYIQRDQGEGRFVGIRGIDPGLNNVSINGANVPSPEAGVRSVAMDVIPSEIIQSLEVSKTVTPDMDASAIGGSINVKSLSAFDRQGQSYSLTAQGSYNELVSESSPKLSASFSDIFALSSDTQLGIATAVSWFERKFGSHNMETDGGWMALEQEEASTGEDVAFYGAEEIEQRHYQVTRERLGAALNLDLHHNTFNKYYLRTLYSEFSDDEYRLRNEYKYDKGKYVAAESNSNSAYFTDTEMDRDTKDRYEEQSILSLVAGGEHILQSWFVEYNLGYSKSDEIEPDRLDVDFAGEGFALGYGSLGETPTLAYSEDAHDLSNFALDEIVSEHNLSEDEAVSFKLDVSKDLIVKGHNAQLKAGVKFSDREKRNLVNTRVYDDGFDDVTAMQFAAGSPEFELGQFGPGLSRSGIRSFFAQNQAHFTLNQLETDIESKGKSYTSEERVAAAYVMASIDINDLNVIAGLRYEDTDYETSGSRVELLKNEIEDSEQVAITPWNVSKSYDHLLPNLTLRYAYSDELITRFAYTHTIARPSFGDAAAFQLLESETSSDDDGIQVERKGEVGNPNLNPYESSNLDFSIEYYPGKIGMMSAGLFHKNIDNFIAKQQVQDNGKWDGFEEVIQSVNGGEAQLSGIELAYTKNFDNGLMISANGTFIDADEGLPNQSDTVANLMIGYENDEISARLSSSYKSKSYIMTENDARVYQGAHNQIDLSVKYFIDEQTQVYFNAVNLNDEPYYVYHGEQRYNYQYESYGRTYQLGITLSSF</sequence>
<dbReference type="Pfam" id="PF07715">
    <property type="entry name" value="Plug"/>
    <property type="match status" value="1"/>
</dbReference>
<keyword evidence="5 9" id="KW-0798">TonB box</keyword>
<keyword evidence="7 8" id="KW-0998">Cell outer membrane</keyword>
<keyword evidence="4 8" id="KW-0812">Transmembrane</keyword>
<evidence type="ECO:0000256" key="2">
    <source>
        <dbReference type="ARBA" id="ARBA00022448"/>
    </source>
</evidence>
<feature type="chain" id="PRO_5002136705" evidence="10">
    <location>
        <begin position="30"/>
        <end position="929"/>
    </location>
</feature>
<dbReference type="CDD" id="cd01347">
    <property type="entry name" value="ligand_gated_channel"/>
    <property type="match status" value="1"/>
</dbReference>
<keyword evidence="3 8" id="KW-1134">Transmembrane beta strand</keyword>
<evidence type="ECO:0000256" key="1">
    <source>
        <dbReference type="ARBA" id="ARBA00004571"/>
    </source>
</evidence>
<accession>A0A0C1Q7J2</accession>
<keyword evidence="10" id="KW-0732">Signal</keyword>
<protein>
    <submittedName>
        <fullName evidence="13">TonB-dependent receptor</fullName>
    </submittedName>
</protein>
<gene>
    <name evidence="13" type="ORF">JF50_12130</name>
</gene>
<name>A0A0C1Q7J2_9GAMM</name>
<dbReference type="Pfam" id="PF13715">
    <property type="entry name" value="CarbopepD_reg_2"/>
    <property type="match status" value="1"/>
</dbReference>